<proteinExistence type="predicted"/>
<accession>A0ACC0CAX9</accession>
<organism evidence="1 2">
    <name type="scientific">Catharanthus roseus</name>
    <name type="common">Madagascar periwinkle</name>
    <name type="synonym">Vinca rosea</name>
    <dbReference type="NCBI Taxonomy" id="4058"/>
    <lineage>
        <taxon>Eukaryota</taxon>
        <taxon>Viridiplantae</taxon>
        <taxon>Streptophyta</taxon>
        <taxon>Embryophyta</taxon>
        <taxon>Tracheophyta</taxon>
        <taxon>Spermatophyta</taxon>
        <taxon>Magnoliopsida</taxon>
        <taxon>eudicotyledons</taxon>
        <taxon>Gunneridae</taxon>
        <taxon>Pentapetalae</taxon>
        <taxon>asterids</taxon>
        <taxon>lamiids</taxon>
        <taxon>Gentianales</taxon>
        <taxon>Apocynaceae</taxon>
        <taxon>Rauvolfioideae</taxon>
        <taxon>Vinceae</taxon>
        <taxon>Catharanthinae</taxon>
        <taxon>Catharanthus</taxon>
    </lineage>
</organism>
<gene>
    <name evidence="1" type="ORF">M9H77_03361</name>
</gene>
<reference evidence="2" key="1">
    <citation type="journal article" date="2023" name="Nat. Plants">
        <title>Single-cell RNA sequencing provides a high-resolution roadmap for understanding the multicellular compartmentation of specialized metabolism.</title>
        <authorList>
            <person name="Sun S."/>
            <person name="Shen X."/>
            <person name="Li Y."/>
            <person name="Li Y."/>
            <person name="Wang S."/>
            <person name="Li R."/>
            <person name="Zhang H."/>
            <person name="Shen G."/>
            <person name="Guo B."/>
            <person name="Wei J."/>
            <person name="Xu J."/>
            <person name="St-Pierre B."/>
            <person name="Chen S."/>
            <person name="Sun C."/>
        </authorList>
    </citation>
    <scope>NUCLEOTIDE SEQUENCE [LARGE SCALE GENOMIC DNA]</scope>
</reference>
<protein>
    <submittedName>
        <fullName evidence="1">Uncharacterized protein</fullName>
    </submittedName>
</protein>
<keyword evidence="2" id="KW-1185">Reference proteome</keyword>
<evidence type="ECO:0000313" key="1">
    <source>
        <dbReference type="EMBL" id="KAI5682133.1"/>
    </source>
</evidence>
<sequence length="147" mass="16611">MNMPVILEKPTTLGIGDPEASTVGEDEKGLLAPEEIEEEHLEGCFVEFLTWTVNFKTKRSYHGKRIDYGGATADPFWIKMTLEDMVGLFVINSVCINERLTNECVVKDGELYSLNESFVRSQQDLDEYKEALMQKEQEVEGDDHGTG</sequence>
<dbReference type="Proteomes" id="UP001060085">
    <property type="component" value="Linkage Group LG01"/>
</dbReference>
<dbReference type="EMBL" id="CM044701">
    <property type="protein sequence ID" value="KAI5682133.1"/>
    <property type="molecule type" value="Genomic_DNA"/>
</dbReference>
<comment type="caution">
    <text evidence="1">The sequence shown here is derived from an EMBL/GenBank/DDBJ whole genome shotgun (WGS) entry which is preliminary data.</text>
</comment>
<evidence type="ECO:0000313" key="2">
    <source>
        <dbReference type="Proteomes" id="UP001060085"/>
    </source>
</evidence>
<name>A0ACC0CAX9_CATRO</name>